<dbReference type="EMBL" id="CP017641">
    <property type="protein sequence ID" value="APZ93194.1"/>
    <property type="molecule type" value="Genomic_DNA"/>
</dbReference>
<dbReference type="AlphaFoldDB" id="A0A1P8WGM4"/>
<dbReference type="Proteomes" id="UP000187735">
    <property type="component" value="Chromosome"/>
</dbReference>
<organism evidence="2 3">
    <name type="scientific">Fuerstiella marisgermanici</name>
    <dbReference type="NCBI Taxonomy" id="1891926"/>
    <lineage>
        <taxon>Bacteria</taxon>
        <taxon>Pseudomonadati</taxon>
        <taxon>Planctomycetota</taxon>
        <taxon>Planctomycetia</taxon>
        <taxon>Planctomycetales</taxon>
        <taxon>Planctomycetaceae</taxon>
        <taxon>Fuerstiella</taxon>
    </lineage>
</organism>
<keyword evidence="3" id="KW-1185">Reference proteome</keyword>
<feature type="domain" description="Glycosyltransferase 2-like" evidence="1">
    <location>
        <begin position="7"/>
        <end position="162"/>
    </location>
</feature>
<dbReference type="CDD" id="cd00761">
    <property type="entry name" value="Glyco_tranf_GTA_type"/>
    <property type="match status" value="1"/>
</dbReference>
<dbReference type="RefSeq" id="WP_077024694.1">
    <property type="nucleotide sequence ID" value="NZ_CP017641.1"/>
</dbReference>
<dbReference type="PANTHER" id="PTHR43685">
    <property type="entry name" value="GLYCOSYLTRANSFERASE"/>
    <property type="match status" value="1"/>
</dbReference>
<dbReference type="InterPro" id="IPR050834">
    <property type="entry name" value="Glycosyltransf_2"/>
</dbReference>
<name>A0A1P8WGM4_9PLAN</name>
<reference evidence="2 3" key="1">
    <citation type="journal article" date="2016" name="Front. Microbiol.">
        <title>Fuerstia marisgermanicae gen. nov., sp. nov., an Unusual Member of the Phylum Planctomycetes from the German Wadden Sea.</title>
        <authorList>
            <person name="Kohn T."/>
            <person name="Heuer A."/>
            <person name="Jogler M."/>
            <person name="Vollmers J."/>
            <person name="Boedeker C."/>
            <person name="Bunk B."/>
            <person name="Rast P."/>
            <person name="Borchert D."/>
            <person name="Glockner I."/>
            <person name="Freese H.M."/>
            <person name="Klenk H.P."/>
            <person name="Overmann J."/>
            <person name="Kaster A.K."/>
            <person name="Rohde M."/>
            <person name="Wiegand S."/>
            <person name="Jogler C."/>
        </authorList>
    </citation>
    <scope>NUCLEOTIDE SEQUENCE [LARGE SCALE GENOMIC DNA]</scope>
    <source>
        <strain evidence="2 3">NH11</strain>
    </source>
</reference>
<dbReference type="PANTHER" id="PTHR43685:SF2">
    <property type="entry name" value="GLYCOSYLTRANSFERASE 2-LIKE DOMAIN-CONTAINING PROTEIN"/>
    <property type="match status" value="1"/>
</dbReference>
<dbReference type="GO" id="GO:0016757">
    <property type="term" value="F:glycosyltransferase activity"/>
    <property type="evidence" value="ECO:0007669"/>
    <property type="project" value="UniProtKB-KW"/>
</dbReference>
<dbReference type="Pfam" id="PF00535">
    <property type="entry name" value="Glycos_transf_2"/>
    <property type="match status" value="1"/>
</dbReference>
<dbReference type="KEGG" id="fmr:Fuma_02811"/>
<proteinExistence type="predicted"/>
<dbReference type="EC" id="2.4.-.-" evidence="2"/>
<evidence type="ECO:0000313" key="2">
    <source>
        <dbReference type="EMBL" id="APZ93194.1"/>
    </source>
</evidence>
<dbReference type="InterPro" id="IPR029044">
    <property type="entry name" value="Nucleotide-diphossugar_trans"/>
</dbReference>
<accession>A0A1P8WGM4</accession>
<keyword evidence="2" id="KW-0808">Transferase</keyword>
<keyword evidence="2" id="KW-0328">Glycosyltransferase</keyword>
<dbReference type="OrthoDB" id="9772170at2"/>
<sequence>MNNSQVTVVMPVYNGESHLAEAIDSALGQIACTVEIIVIDDGSTDASASIIQAYGAPIRYIKQANAGPAAARNLGVSMASYPWIAFLDADDIWEPNKLQLQLKAAQDSGSPFIYTNCRNFGDDRVSEERPPDTGSRDLSTLERLLLDNFITLSSVLVRRDLLQSVGGFRTDHHGTEDWDLWLRIAQIETRMAFVAEPLTRYRWQPESLSKDHLHMASCRQQTLEEAITKSSDSSTGWKLLRQARANVMATSAWFAEDELPRQSLIWYCQSLLQWPFCAARWKATIKTAVKAVTRTKTGACRVGGVFKGRIAADMKPGNADVSTGLPTA</sequence>
<evidence type="ECO:0000259" key="1">
    <source>
        <dbReference type="Pfam" id="PF00535"/>
    </source>
</evidence>
<dbReference type="InterPro" id="IPR001173">
    <property type="entry name" value="Glyco_trans_2-like"/>
</dbReference>
<evidence type="ECO:0000313" key="3">
    <source>
        <dbReference type="Proteomes" id="UP000187735"/>
    </source>
</evidence>
<dbReference type="SUPFAM" id="SSF53448">
    <property type="entry name" value="Nucleotide-diphospho-sugar transferases"/>
    <property type="match status" value="1"/>
</dbReference>
<gene>
    <name evidence="2" type="primary">epsJ</name>
    <name evidence="2" type="ORF">Fuma_02811</name>
</gene>
<dbReference type="Gene3D" id="3.90.550.10">
    <property type="entry name" value="Spore Coat Polysaccharide Biosynthesis Protein SpsA, Chain A"/>
    <property type="match status" value="1"/>
</dbReference>
<dbReference type="STRING" id="1891926.Fuma_02811"/>
<protein>
    <submittedName>
        <fullName evidence="2">Putative glycosyltransferase EpsJ</fullName>
        <ecNumber evidence="2">2.4.-.-</ecNumber>
    </submittedName>
</protein>